<organism evidence="1 2">
    <name type="scientific">Solanum commersonii</name>
    <name type="common">Commerson's wild potato</name>
    <name type="synonym">Commerson's nightshade</name>
    <dbReference type="NCBI Taxonomy" id="4109"/>
    <lineage>
        <taxon>Eukaryota</taxon>
        <taxon>Viridiplantae</taxon>
        <taxon>Streptophyta</taxon>
        <taxon>Embryophyta</taxon>
        <taxon>Tracheophyta</taxon>
        <taxon>Spermatophyta</taxon>
        <taxon>Magnoliopsida</taxon>
        <taxon>eudicotyledons</taxon>
        <taxon>Gunneridae</taxon>
        <taxon>Pentapetalae</taxon>
        <taxon>asterids</taxon>
        <taxon>lamiids</taxon>
        <taxon>Solanales</taxon>
        <taxon>Solanaceae</taxon>
        <taxon>Solanoideae</taxon>
        <taxon>Solaneae</taxon>
        <taxon>Solanum</taxon>
    </lineage>
</organism>
<proteinExistence type="predicted"/>
<keyword evidence="2" id="KW-1185">Reference proteome</keyword>
<protein>
    <submittedName>
        <fullName evidence="1">Uncharacterized protein</fullName>
    </submittedName>
</protein>
<name>A0A9J5WQA2_SOLCO</name>
<accession>A0A9J5WQA2</accession>
<gene>
    <name evidence="1" type="ORF">H5410_057920</name>
</gene>
<sequence length="41" mass="4787">MAMSFAFARSREILQVLRPRFHLHGHPILPKSLMLTLLLLM</sequence>
<reference evidence="1 2" key="1">
    <citation type="submission" date="2020-09" db="EMBL/GenBank/DDBJ databases">
        <title>De no assembly of potato wild relative species, Solanum commersonii.</title>
        <authorList>
            <person name="Cho K."/>
        </authorList>
    </citation>
    <scope>NUCLEOTIDE SEQUENCE [LARGE SCALE GENOMIC DNA]</scope>
    <source>
        <strain evidence="1">LZ3.2</strain>
        <tissue evidence="1">Leaf</tissue>
    </source>
</reference>
<comment type="caution">
    <text evidence="1">The sequence shown here is derived from an EMBL/GenBank/DDBJ whole genome shotgun (WGS) entry which is preliminary data.</text>
</comment>
<evidence type="ECO:0000313" key="1">
    <source>
        <dbReference type="EMBL" id="KAG5577786.1"/>
    </source>
</evidence>
<dbReference type="AlphaFoldDB" id="A0A9J5WQA2"/>
<feature type="non-terminal residue" evidence="1">
    <location>
        <position position="1"/>
    </location>
</feature>
<dbReference type="EMBL" id="JACXVP010000011">
    <property type="protein sequence ID" value="KAG5577786.1"/>
    <property type="molecule type" value="Genomic_DNA"/>
</dbReference>
<evidence type="ECO:0000313" key="2">
    <source>
        <dbReference type="Proteomes" id="UP000824120"/>
    </source>
</evidence>
<dbReference type="Proteomes" id="UP000824120">
    <property type="component" value="Chromosome 11"/>
</dbReference>